<accession>A0AAV4FLB1</accession>
<feature type="compositionally biased region" description="Polar residues" evidence="1">
    <location>
        <begin position="114"/>
        <end position="138"/>
    </location>
</feature>
<feature type="transmembrane region" description="Helical" evidence="2">
    <location>
        <begin position="51"/>
        <end position="79"/>
    </location>
</feature>
<feature type="region of interest" description="Disordered" evidence="1">
    <location>
        <begin position="113"/>
        <end position="140"/>
    </location>
</feature>
<evidence type="ECO:0000313" key="4">
    <source>
        <dbReference type="Proteomes" id="UP000762676"/>
    </source>
</evidence>
<keyword evidence="2" id="KW-0812">Transmembrane</keyword>
<keyword evidence="2" id="KW-1133">Transmembrane helix</keyword>
<name>A0AAV4FLB1_9GAST</name>
<proteinExistence type="predicted"/>
<dbReference type="EMBL" id="BMAT01007919">
    <property type="protein sequence ID" value="GFR74072.1"/>
    <property type="molecule type" value="Genomic_DNA"/>
</dbReference>
<evidence type="ECO:0000256" key="1">
    <source>
        <dbReference type="SAM" id="MobiDB-lite"/>
    </source>
</evidence>
<gene>
    <name evidence="3" type="ORF">ElyMa_003882900</name>
</gene>
<sequence length="217" mass="24278">MSLLEKPRFKCAQCHVFAFYCLRQAHIVGAGGRGCCAQELKSGADALESDIIGITVAACVSFFLLCVVITMIVVSFTWTNWYNSWMRGKGKVRMPRAYFEKKEEVRRRLLAESASHSVRSAQSTSRSRPPSVNLNGQPPHTMIDRGVVRHGACAKGLYLHDLSCIMMQSKVTSVLHHNRNQSSGPREQETLGATMVLEDEQDEEFKIETILVDNEVT</sequence>
<protein>
    <submittedName>
        <fullName evidence="3">Uncharacterized protein</fullName>
    </submittedName>
</protein>
<keyword evidence="4" id="KW-1185">Reference proteome</keyword>
<dbReference type="Proteomes" id="UP000762676">
    <property type="component" value="Unassembled WGS sequence"/>
</dbReference>
<organism evidence="3 4">
    <name type="scientific">Elysia marginata</name>
    <dbReference type="NCBI Taxonomy" id="1093978"/>
    <lineage>
        <taxon>Eukaryota</taxon>
        <taxon>Metazoa</taxon>
        <taxon>Spiralia</taxon>
        <taxon>Lophotrochozoa</taxon>
        <taxon>Mollusca</taxon>
        <taxon>Gastropoda</taxon>
        <taxon>Heterobranchia</taxon>
        <taxon>Euthyneura</taxon>
        <taxon>Panpulmonata</taxon>
        <taxon>Sacoglossa</taxon>
        <taxon>Placobranchoidea</taxon>
        <taxon>Plakobranchidae</taxon>
        <taxon>Elysia</taxon>
    </lineage>
</organism>
<keyword evidence="2" id="KW-0472">Membrane</keyword>
<reference evidence="3 4" key="1">
    <citation type="journal article" date="2021" name="Elife">
        <title>Chloroplast acquisition without the gene transfer in kleptoplastic sea slugs, Plakobranchus ocellatus.</title>
        <authorList>
            <person name="Maeda T."/>
            <person name="Takahashi S."/>
            <person name="Yoshida T."/>
            <person name="Shimamura S."/>
            <person name="Takaki Y."/>
            <person name="Nagai Y."/>
            <person name="Toyoda A."/>
            <person name="Suzuki Y."/>
            <person name="Arimoto A."/>
            <person name="Ishii H."/>
            <person name="Satoh N."/>
            <person name="Nishiyama T."/>
            <person name="Hasebe M."/>
            <person name="Maruyama T."/>
            <person name="Minagawa J."/>
            <person name="Obokata J."/>
            <person name="Shigenobu S."/>
        </authorList>
    </citation>
    <scope>NUCLEOTIDE SEQUENCE [LARGE SCALE GENOMIC DNA]</scope>
</reference>
<dbReference type="AlphaFoldDB" id="A0AAV4FLB1"/>
<evidence type="ECO:0000256" key="2">
    <source>
        <dbReference type="SAM" id="Phobius"/>
    </source>
</evidence>
<comment type="caution">
    <text evidence="3">The sequence shown here is derived from an EMBL/GenBank/DDBJ whole genome shotgun (WGS) entry which is preliminary data.</text>
</comment>
<evidence type="ECO:0000313" key="3">
    <source>
        <dbReference type="EMBL" id="GFR74072.1"/>
    </source>
</evidence>